<dbReference type="Gene3D" id="3.30.450.20">
    <property type="entry name" value="PAS domain"/>
    <property type="match status" value="1"/>
</dbReference>
<dbReference type="InterPro" id="IPR000700">
    <property type="entry name" value="PAS-assoc_C"/>
</dbReference>
<dbReference type="Pfam" id="PF08448">
    <property type="entry name" value="PAS_4"/>
    <property type="match status" value="1"/>
</dbReference>
<dbReference type="SUPFAM" id="SSF52091">
    <property type="entry name" value="SpoIIaa-like"/>
    <property type="match status" value="1"/>
</dbReference>
<accession>A0ABT5C6Y7</accession>
<dbReference type="PROSITE" id="PS50113">
    <property type="entry name" value="PAC"/>
    <property type="match status" value="1"/>
</dbReference>
<dbReference type="InterPro" id="IPR035965">
    <property type="entry name" value="PAS-like_dom_sf"/>
</dbReference>
<dbReference type="CDD" id="cd07041">
    <property type="entry name" value="STAS_RsbR_RsbS_like"/>
    <property type="match status" value="1"/>
</dbReference>
<name>A0ABT5C6Y7_9BACT</name>
<keyword evidence="1" id="KW-0597">Phosphoprotein</keyword>
<organism evidence="5 6">
    <name type="scientific">Sorangium atrum</name>
    <dbReference type="NCBI Taxonomy" id="2995308"/>
    <lineage>
        <taxon>Bacteria</taxon>
        <taxon>Pseudomonadati</taxon>
        <taxon>Myxococcota</taxon>
        <taxon>Polyangia</taxon>
        <taxon>Polyangiales</taxon>
        <taxon>Polyangiaceae</taxon>
        <taxon>Sorangium</taxon>
    </lineage>
</organism>
<dbReference type="InterPro" id="IPR036513">
    <property type="entry name" value="STAS_dom_sf"/>
</dbReference>
<dbReference type="Gene3D" id="3.30.750.24">
    <property type="entry name" value="STAS domain"/>
    <property type="match status" value="1"/>
</dbReference>
<dbReference type="CDD" id="cd00130">
    <property type="entry name" value="PAS"/>
    <property type="match status" value="1"/>
</dbReference>
<reference evidence="5 6" key="1">
    <citation type="submission" date="2023-01" db="EMBL/GenBank/DDBJ databases">
        <title>Minimal conservation of predation-associated metabolite biosynthetic gene clusters underscores biosynthetic potential of Myxococcota including descriptions for ten novel species: Archangium lansinium sp. nov., Myxococcus landrumus sp. nov., Nannocystis bai.</title>
        <authorList>
            <person name="Ahearne A."/>
            <person name="Stevens C."/>
            <person name="Dowd S."/>
        </authorList>
    </citation>
    <scope>NUCLEOTIDE SEQUENCE [LARGE SCALE GENOMIC DNA]</scope>
    <source>
        <strain evidence="5 6">WIWO2</strain>
    </source>
</reference>
<evidence type="ECO:0000313" key="6">
    <source>
        <dbReference type="Proteomes" id="UP001217485"/>
    </source>
</evidence>
<comment type="caution">
    <text evidence="5">The sequence shown here is derived from an EMBL/GenBank/DDBJ whole genome shotgun (WGS) entry which is preliminary data.</text>
</comment>
<keyword evidence="6" id="KW-1185">Reference proteome</keyword>
<feature type="domain" description="STAS" evidence="4">
    <location>
        <begin position="207"/>
        <end position="322"/>
    </location>
</feature>
<feature type="coiled-coil region" evidence="2">
    <location>
        <begin position="10"/>
        <end position="37"/>
    </location>
</feature>
<dbReference type="SMART" id="SM00086">
    <property type="entry name" value="PAC"/>
    <property type="match status" value="1"/>
</dbReference>
<evidence type="ECO:0000259" key="4">
    <source>
        <dbReference type="PROSITE" id="PS50801"/>
    </source>
</evidence>
<dbReference type="InterPro" id="IPR013656">
    <property type="entry name" value="PAS_4"/>
</dbReference>
<dbReference type="InterPro" id="IPR001610">
    <property type="entry name" value="PAC"/>
</dbReference>
<keyword evidence="2" id="KW-0175">Coiled coil</keyword>
<dbReference type="PROSITE" id="PS50801">
    <property type="entry name" value="STAS"/>
    <property type="match status" value="1"/>
</dbReference>
<dbReference type="InterPro" id="IPR000014">
    <property type="entry name" value="PAS"/>
</dbReference>
<dbReference type="EMBL" id="JAQNDK010000003">
    <property type="protein sequence ID" value="MDC0681595.1"/>
    <property type="molecule type" value="Genomic_DNA"/>
</dbReference>
<evidence type="ECO:0000256" key="2">
    <source>
        <dbReference type="SAM" id="Coils"/>
    </source>
</evidence>
<evidence type="ECO:0000313" key="5">
    <source>
        <dbReference type="EMBL" id="MDC0681595.1"/>
    </source>
</evidence>
<proteinExistence type="predicted"/>
<dbReference type="NCBIfam" id="TIGR00229">
    <property type="entry name" value="sensory_box"/>
    <property type="match status" value="1"/>
</dbReference>
<dbReference type="Proteomes" id="UP001217485">
    <property type="component" value="Unassembled WGS sequence"/>
</dbReference>
<dbReference type="PANTHER" id="PTHR33745">
    <property type="entry name" value="RSBT ANTAGONIST PROTEIN RSBS-RELATED"/>
    <property type="match status" value="1"/>
</dbReference>
<dbReference type="Pfam" id="PF01740">
    <property type="entry name" value="STAS"/>
    <property type="match status" value="1"/>
</dbReference>
<sequence length="334" mass="36491">MQCFSDPDPQTLLNEQVAALRRRVAELEQALAEAQQPGAATHEAQPDERDPGLLASLFAAEASGYVAMLDAIPAMVFFKDRHHRYLAVNKAYAAHYHLSADRIIGKRDEDIFVEEVARSYRDNDENIMSEGIPRLNVELQWKLEDGSDGWTLENNVPFRDASGRVIGMVGVVVDMTARKRTEEALRSTEADLLAIQSRLLETIAALSTPVLPIEHGIILVPLIGHLDTARGSQLMEALLQGVERHDAELVIVDLTGVPMIDSAVAHHLLRTVHAARLLGAECVLVGMSASTAAALASLGETLEGIVLLRDLRAGVRYAMARRKAMARVHPMAPP</sequence>
<feature type="domain" description="PAC" evidence="3">
    <location>
        <begin position="135"/>
        <end position="187"/>
    </location>
</feature>
<gene>
    <name evidence="5" type="ORF">POL72_27900</name>
</gene>
<evidence type="ECO:0000256" key="1">
    <source>
        <dbReference type="ARBA" id="ARBA00022553"/>
    </source>
</evidence>
<dbReference type="InterPro" id="IPR002645">
    <property type="entry name" value="STAS_dom"/>
</dbReference>
<protein>
    <submittedName>
        <fullName evidence="5">PAS domain-containing protein</fullName>
    </submittedName>
</protein>
<dbReference type="RefSeq" id="WP_272098805.1">
    <property type="nucleotide sequence ID" value="NZ_JAQNDK010000003.1"/>
</dbReference>
<dbReference type="PANTHER" id="PTHR33745:SF3">
    <property type="entry name" value="RSBT CO-ANTAGONIST PROTEIN RSBRC"/>
    <property type="match status" value="1"/>
</dbReference>
<dbReference type="InterPro" id="IPR051932">
    <property type="entry name" value="Bact_StressResp_Reg"/>
</dbReference>
<dbReference type="SUPFAM" id="SSF55785">
    <property type="entry name" value="PYP-like sensor domain (PAS domain)"/>
    <property type="match status" value="1"/>
</dbReference>
<evidence type="ECO:0000259" key="3">
    <source>
        <dbReference type="PROSITE" id="PS50113"/>
    </source>
</evidence>